<protein>
    <submittedName>
        <fullName evidence="1">Uncharacterized protein</fullName>
    </submittedName>
</protein>
<dbReference type="AlphaFoldDB" id="A0A318UE79"/>
<keyword evidence="2" id="KW-1185">Reference proteome</keyword>
<comment type="caution">
    <text evidence="1">The sequence shown here is derived from an EMBL/GenBank/DDBJ whole genome shotgun (WGS) entry which is preliminary data.</text>
</comment>
<name>A0A318UE79_9SPHI</name>
<dbReference type="RefSeq" id="WP_110831641.1">
    <property type="nucleotide sequence ID" value="NZ_QKLU01000004.1"/>
</dbReference>
<organism evidence="1 2">
    <name type="scientific">Pedobacter nutrimenti</name>
    <dbReference type="NCBI Taxonomy" id="1241337"/>
    <lineage>
        <taxon>Bacteria</taxon>
        <taxon>Pseudomonadati</taxon>
        <taxon>Bacteroidota</taxon>
        <taxon>Sphingobacteriia</taxon>
        <taxon>Sphingobacteriales</taxon>
        <taxon>Sphingobacteriaceae</taxon>
        <taxon>Pedobacter</taxon>
    </lineage>
</organism>
<dbReference type="Proteomes" id="UP000248198">
    <property type="component" value="Unassembled WGS sequence"/>
</dbReference>
<accession>A0A318UE79</accession>
<sequence length="334" mass="39452">MDTRIHPFEKYPFDLKTLDKEIVREIEQLNFYTTVVKIEKIMEEKDLKDTNTLLCWAYFEWLDAMAMKTGGEILSCGEKALNIIDGILEKEPGHKGSVKLKKYIETEIKQVHKANKWFDKYHHIPIESLALKEVEDFACFLSDCANDQKFKEKEYQLWQRLYQEKPDTHKVIRDGIQIGKEYYGFKFYYLCRMADVLWQDLKKFELARPMLWEIINWPQIKDAELYTYNQSSAGEKLLLEAVEQQNKSEFIRLTELMILKFKAINTYRVSIGKSEVTMIMREQSSGAVLQFALDMGDPENIRSVLTHFFSPEQVVIKDKKNKENLLKARAMFFS</sequence>
<dbReference type="EMBL" id="QKLU01000004">
    <property type="protein sequence ID" value="PYF74383.1"/>
    <property type="molecule type" value="Genomic_DNA"/>
</dbReference>
<dbReference type="OrthoDB" id="9819439at2"/>
<evidence type="ECO:0000313" key="1">
    <source>
        <dbReference type="EMBL" id="PYF74383.1"/>
    </source>
</evidence>
<reference evidence="1 2" key="1">
    <citation type="submission" date="2018-06" db="EMBL/GenBank/DDBJ databases">
        <title>Genomic Encyclopedia of Archaeal and Bacterial Type Strains, Phase II (KMG-II): from individual species to whole genera.</title>
        <authorList>
            <person name="Goeker M."/>
        </authorList>
    </citation>
    <scope>NUCLEOTIDE SEQUENCE [LARGE SCALE GENOMIC DNA]</scope>
    <source>
        <strain evidence="1 2">DSM 27372</strain>
    </source>
</reference>
<proteinExistence type="predicted"/>
<evidence type="ECO:0000313" key="2">
    <source>
        <dbReference type="Proteomes" id="UP000248198"/>
    </source>
</evidence>
<gene>
    <name evidence="1" type="ORF">B0O44_104554</name>
</gene>